<sequence>MKTFIRCIRNSTLVSKMKKYAQKPVTGGAVWGVMMLFVDQHNKEEVGDGISSPNKRKSAEYSFCISPPGRENGFDVVCQIASDYVIPVLQDVFFVEMENVNNVQLSGQSDKTVENETAVAVTIAKLEVVLNNDADHILNPRKRHAGTNGSVCSKRSKVATISPPEVHRNPIKLPTTISCTATKKVWQGRRRARRQIVQTGMSDLVQLERKISELLLSESNASMPEGNLNDSFSSDISTPLQFNLTLSEENNKLKLVFQTEDVSTDFMSFFHHVEVFLPNFITKGLKRL</sequence>
<organism evidence="1 2">
    <name type="scientific">Ciona savignyi</name>
    <name type="common">Pacific transparent sea squirt</name>
    <dbReference type="NCBI Taxonomy" id="51511"/>
    <lineage>
        <taxon>Eukaryota</taxon>
        <taxon>Metazoa</taxon>
        <taxon>Chordata</taxon>
        <taxon>Tunicata</taxon>
        <taxon>Ascidiacea</taxon>
        <taxon>Phlebobranchia</taxon>
        <taxon>Cionidae</taxon>
        <taxon>Ciona</taxon>
    </lineage>
</organism>
<dbReference type="AlphaFoldDB" id="H2Y8T7"/>
<dbReference type="Ensembl" id="ENSCSAVT00000001764.1">
    <property type="protein sequence ID" value="ENSCSAVP00000001735.1"/>
    <property type="gene ID" value="ENSCSAVG00000001007.1"/>
</dbReference>
<accession>H2Y8T7</accession>
<evidence type="ECO:0000313" key="2">
    <source>
        <dbReference type="Proteomes" id="UP000007875"/>
    </source>
</evidence>
<name>H2Y8T7_CIOSA</name>
<dbReference type="HOGENOM" id="CLU_966297_0_0_1"/>
<dbReference type="Proteomes" id="UP000007875">
    <property type="component" value="Unassembled WGS sequence"/>
</dbReference>
<reference evidence="2" key="1">
    <citation type="submission" date="2003-08" db="EMBL/GenBank/DDBJ databases">
        <authorList>
            <person name="Birren B."/>
            <person name="Nusbaum C."/>
            <person name="Abebe A."/>
            <person name="Abouelleil A."/>
            <person name="Adekoya E."/>
            <person name="Ait-zahra M."/>
            <person name="Allen N."/>
            <person name="Allen T."/>
            <person name="An P."/>
            <person name="Anderson M."/>
            <person name="Anderson S."/>
            <person name="Arachchi H."/>
            <person name="Armbruster J."/>
            <person name="Bachantsang P."/>
            <person name="Baldwin J."/>
            <person name="Barry A."/>
            <person name="Bayul T."/>
            <person name="Blitshsteyn B."/>
            <person name="Bloom T."/>
            <person name="Blye J."/>
            <person name="Boguslavskiy L."/>
            <person name="Borowsky M."/>
            <person name="Boukhgalter B."/>
            <person name="Brunache A."/>
            <person name="Butler J."/>
            <person name="Calixte N."/>
            <person name="Calvo S."/>
            <person name="Camarata J."/>
            <person name="Campo K."/>
            <person name="Chang J."/>
            <person name="Cheshatsang Y."/>
            <person name="Citroen M."/>
            <person name="Collymore A."/>
            <person name="Considine T."/>
            <person name="Cook A."/>
            <person name="Cooke P."/>
            <person name="Corum B."/>
            <person name="Cuomo C."/>
            <person name="David R."/>
            <person name="Dawoe T."/>
            <person name="Degray S."/>
            <person name="Dodge S."/>
            <person name="Dooley K."/>
            <person name="Dorje P."/>
            <person name="Dorjee K."/>
            <person name="Dorris L."/>
            <person name="Duffey N."/>
            <person name="Dupes A."/>
            <person name="Elkins T."/>
            <person name="Engels R."/>
            <person name="Erickson J."/>
            <person name="Farina A."/>
            <person name="Faro S."/>
            <person name="Ferreira P."/>
            <person name="Fischer H."/>
            <person name="Fitzgerald M."/>
            <person name="Foley K."/>
            <person name="Gage D."/>
            <person name="Galagan J."/>
            <person name="Gearin G."/>
            <person name="Gnerre S."/>
            <person name="Gnirke A."/>
            <person name="Goyette A."/>
            <person name="Graham J."/>
            <person name="Grandbois E."/>
            <person name="Gyaltsen K."/>
            <person name="Hafez N."/>
            <person name="Hagopian D."/>
            <person name="Hagos B."/>
            <person name="Hall J."/>
            <person name="Hatcher B."/>
            <person name="Heller A."/>
            <person name="Higgins H."/>
            <person name="Honan T."/>
            <person name="Horn A."/>
            <person name="Houde N."/>
            <person name="Hughes L."/>
            <person name="Hulme W."/>
            <person name="Husby E."/>
            <person name="Iliev I."/>
            <person name="Jaffe D."/>
            <person name="Jones C."/>
            <person name="Kamal M."/>
            <person name="Kamat A."/>
            <person name="Kamvysselis M."/>
            <person name="Karlsson E."/>
            <person name="Kells C."/>
            <person name="Kieu A."/>
            <person name="Kisner P."/>
            <person name="Kodira C."/>
            <person name="Kulbokas E."/>
            <person name="Labutti K."/>
            <person name="Lama D."/>
            <person name="Landers T."/>
            <person name="Leger J."/>
            <person name="Levine S."/>
            <person name="Lewis D."/>
            <person name="Lewis T."/>
            <person name="Lindblad-toh K."/>
            <person name="Liu X."/>
            <person name="Lokyitsang T."/>
            <person name="Lokyitsang Y."/>
            <person name="Lucien O."/>
            <person name="Lui A."/>
            <person name="Ma L.J."/>
            <person name="Mabbitt R."/>
            <person name="Macdonald J."/>
            <person name="Maclean C."/>
            <person name="Major J."/>
            <person name="Manning J."/>
            <person name="Marabella R."/>
            <person name="Maru K."/>
            <person name="Matthews C."/>
            <person name="Mauceli E."/>
            <person name="Mccarthy M."/>
            <person name="Mcdonough S."/>
            <person name="Mcghee T."/>
            <person name="Meldrim J."/>
            <person name="Meneus L."/>
            <person name="Mesirov J."/>
            <person name="Mihalev A."/>
            <person name="Mihova T."/>
            <person name="Mikkelsen T."/>
            <person name="Mlenga V."/>
            <person name="Moru K."/>
            <person name="Mozes J."/>
            <person name="Mulrain L."/>
            <person name="Munson G."/>
            <person name="Naylor J."/>
            <person name="Newes C."/>
            <person name="Nguyen C."/>
            <person name="Nguyen N."/>
            <person name="Nguyen T."/>
            <person name="Nicol R."/>
            <person name="Nielsen C."/>
            <person name="Nizzari M."/>
            <person name="Norbu C."/>
            <person name="Norbu N."/>
            <person name="O'donnell P."/>
            <person name="Okoawo O."/>
            <person name="O'leary S."/>
            <person name="Omotosho B."/>
            <person name="O'neill K."/>
            <person name="Osman S."/>
            <person name="Parker S."/>
            <person name="Perrin D."/>
            <person name="Phunkhang P."/>
            <person name="Piqani B."/>
            <person name="Purcell S."/>
            <person name="Rachupka T."/>
            <person name="Ramasamy U."/>
            <person name="Rameau R."/>
            <person name="Ray V."/>
            <person name="Raymond C."/>
            <person name="Retta R."/>
            <person name="Richardson S."/>
            <person name="Rise C."/>
            <person name="Rodriguez J."/>
            <person name="Rogers J."/>
            <person name="Rogov P."/>
            <person name="Rutman M."/>
            <person name="Schupbach R."/>
            <person name="Seaman C."/>
            <person name="Settipalli S."/>
            <person name="Sharpe T."/>
            <person name="Sheridan J."/>
            <person name="Sherpa N."/>
            <person name="Shi J."/>
            <person name="Smirnov S."/>
            <person name="Smith C."/>
            <person name="Sougnez C."/>
            <person name="Spencer B."/>
            <person name="Stalker J."/>
            <person name="Stange-thomann N."/>
            <person name="Stavropoulos S."/>
            <person name="Stetson K."/>
            <person name="Stone C."/>
            <person name="Stone S."/>
            <person name="Stubbs M."/>
            <person name="Talamas J."/>
            <person name="Tchuinga P."/>
            <person name="Tenzing P."/>
            <person name="Tesfaye S."/>
            <person name="Theodore J."/>
            <person name="Thoulutsang Y."/>
            <person name="Topham K."/>
            <person name="Towey S."/>
            <person name="Tsamla T."/>
            <person name="Tsomo N."/>
            <person name="Vallee D."/>
            <person name="Vassiliev H."/>
            <person name="Venkataraman V."/>
            <person name="Vinson J."/>
            <person name="Vo A."/>
            <person name="Wade C."/>
            <person name="Wang S."/>
            <person name="Wangchuk T."/>
            <person name="Wangdi T."/>
            <person name="Whittaker C."/>
            <person name="Wilkinson J."/>
            <person name="Wu Y."/>
            <person name="Wyman D."/>
            <person name="Yadav S."/>
            <person name="Yang S."/>
            <person name="Yang X."/>
            <person name="Yeager S."/>
            <person name="Yee E."/>
            <person name="Young G."/>
            <person name="Zainoun J."/>
            <person name="Zembeck L."/>
            <person name="Zimmer A."/>
            <person name="Zody M."/>
            <person name="Lander E."/>
        </authorList>
    </citation>
    <scope>NUCLEOTIDE SEQUENCE [LARGE SCALE GENOMIC DNA]</scope>
</reference>
<protein>
    <submittedName>
        <fullName evidence="1">Uncharacterized protein</fullName>
    </submittedName>
</protein>
<keyword evidence="2" id="KW-1185">Reference proteome</keyword>
<evidence type="ECO:0000313" key="1">
    <source>
        <dbReference type="Ensembl" id="ENSCSAVP00000001735.1"/>
    </source>
</evidence>
<dbReference type="InParanoid" id="H2Y8T7"/>
<reference evidence="1" key="3">
    <citation type="submission" date="2025-09" db="UniProtKB">
        <authorList>
            <consortium name="Ensembl"/>
        </authorList>
    </citation>
    <scope>IDENTIFICATION</scope>
</reference>
<proteinExistence type="predicted"/>
<reference evidence="1" key="2">
    <citation type="submission" date="2025-08" db="UniProtKB">
        <authorList>
            <consortium name="Ensembl"/>
        </authorList>
    </citation>
    <scope>IDENTIFICATION</scope>
</reference>